<dbReference type="Proteomes" id="UP000281118">
    <property type="component" value="Unassembled WGS sequence"/>
</dbReference>
<sequence length="155" mass="17287">MAASKLPALSLSLQFGRFKGVERHRAALPRHSVTRWIRHALDIDGEITVRIVDADEGQRLNREFRGKDYATNVLTFDYAQGPVVMADLVLCAPVVAREAKENRKTLADHYAHLLVHGALHAQGWDHETSEADADEMEAYEIEILAGLGIRSPYGK</sequence>
<reference evidence="8 9" key="1">
    <citation type="submission" date="2018-12" db="EMBL/GenBank/DDBJ databases">
        <title>The genome sequences of Variovorax guangxiensis DSM 27352.</title>
        <authorList>
            <person name="Gao J."/>
            <person name="Sun J."/>
        </authorList>
    </citation>
    <scope>NUCLEOTIDE SEQUENCE [LARGE SCALE GENOMIC DNA]</scope>
    <source>
        <strain evidence="8 9">DSM 27352</strain>
    </source>
</reference>
<keyword evidence="3 7" id="KW-0479">Metal-binding</keyword>
<evidence type="ECO:0000313" key="9">
    <source>
        <dbReference type="Proteomes" id="UP000281118"/>
    </source>
</evidence>
<evidence type="ECO:0000256" key="1">
    <source>
        <dbReference type="ARBA" id="ARBA00010875"/>
    </source>
</evidence>
<dbReference type="HAMAP" id="MF_00009">
    <property type="entry name" value="Endoribonucl_YbeY"/>
    <property type="match status" value="1"/>
</dbReference>
<dbReference type="SUPFAM" id="SSF55486">
    <property type="entry name" value="Metalloproteases ('zincins'), catalytic domain"/>
    <property type="match status" value="1"/>
</dbReference>
<keyword evidence="7" id="KW-0963">Cytoplasm</keyword>
<evidence type="ECO:0000256" key="7">
    <source>
        <dbReference type="HAMAP-Rule" id="MF_00009"/>
    </source>
</evidence>
<comment type="caution">
    <text evidence="8">The sequence shown here is derived from an EMBL/GenBank/DDBJ whole genome shotgun (WGS) entry which is preliminary data.</text>
</comment>
<keyword evidence="2 7" id="KW-0540">Nuclease</keyword>
<evidence type="ECO:0000256" key="5">
    <source>
        <dbReference type="ARBA" id="ARBA00022801"/>
    </source>
</evidence>
<dbReference type="EMBL" id="RXFT01000009">
    <property type="protein sequence ID" value="RUR69587.1"/>
    <property type="molecule type" value="Genomic_DNA"/>
</dbReference>
<keyword evidence="4 7" id="KW-0255">Endonuclease</keyword>
<evidence type="ECO:0000256" key="2">
    <source>
        <dbReference type="ARBA" id="ARBA00022722"/>
    </source>
</evidence>
<dbReference type="GO" id="GO:0005737">
    <property type="term" value="C:cytoplasm"/>
    <property type="evidence" value="ECO:0007669"/>
    <property type="project" value="UniProtKB-SubCell"/>
</dbReference>
<dbReference type="GO" id="GO:0004222">
    <property type="term" value="F:metalloendopeptidase activity"/>
    <property type="evidence" value="ECO:0007669"/>
    <property type="project" value="InterPro"/>
</dbReference>
<dbReference type="PANTHER" id="PTHR46986:SF1">
    <property type="entry name" value="ENDORIBONUCLEASE YBEY, CHLOROPLASTIC"/>
    <property type="match status" value="1"/>
</dbReference>
<evidence type="ECO:0000313" key="8">
    <source>
        <dbReference type="EMBL" id="RUR69587.1"/>
    </source>
</evidence>
<keyword evidence="5 7" id="KW-0378">Hydrolase</keyword>
<gene>
    <name evidence="7 8" type="primary">ybeY</name>
    <name evidence="8" type="ORF">EJP67_21260</name>
</gene>
<protein>
    <recommendedName>
        <fullName evidence="7">Endoribonuclease YbeY</fullName>
        <ecNumber evidence="7">3.1.-.-</ecNumber>
    </recommendedName>
</protein>
<dbReference type="InterPro" id="IPR023091">
    <property type="entry name" value="MetalPrtase_cat_dom_sf_prd"/>
</dbReference>
<dbReference type="InterPro" id="IPR002036">
    <property type="entry name" value="YbeY"/>
</dbReference>
<dbReference type="RefSeq" id="WP_126023686.1">
    <property type="nucleotide sequence ID" value="NZ_RXFT01000009.1"/>
</dbReference>
<dbReference type="InterPro" id="IPR020549">
    <property type="entry name" value="YbeY_CS"/>
</dbReference>
<keyword evidence="6 7" id="KW-0862">Zinc</keyword>
<dbReference type="GO" id="GO:0004521">
    <property type="term" value="F:RNA endonuclease activity"/>
    <property type="evidence" value="ECO:0007669"/>
    <property type="project" value="UniProtKB-UniRule"/>
</dbReference>
<proteinExistence type="inferred from homology"/>
<evidence type="ECO:0000256" key="4">
    <source>
        <dbReference type="ARBA" id="ARBA00022759"/>
    </source>
</evidence>
<dbReference type="OrthoDB" id="9807740at2"/>
<feature type="binding site" evidence="7">
    <location>
        <position position="126"/>
    </location>
    <ligand>
        <name>Zn(2+)</name>
        <dbReference type="ChEBI" id="CHEBI:29105"/>
        <note>catalytic</note>
    </ligand>
</feature>
<dbReference type="GO" id="GO:0008270">
    <property type="term" value="F:zinc ion binding"/>
    <property type="evidence" value="ECO:0007669"/>
    <property type="project" value="UniProtKB-UniRule"/>
</dbReference>
<comment type="similarity">
    <text evidence="1 7">Belongs to the endoribonuclease YbeY family.</text>
</comment>
<dbReference type="NCBIfam" id="TIGR00043">
    <property type="entry name" value="rRNA maturation RNase YbeY"/>
    <property type="match status" value="1"/>
</dbReference>
<feature type="binding site" evidence="7">
    <location>
        <position position="120"/>
    </location>
    <ligand>
        <name>Zn(2+)</name>
        <dbReference type="ChEBI" id="CHEBI:29105"/>
        <note>catalytic</note>
    </ligand>
</feature>
<name>A0A433MNN2_9BURK</name>
<evidence type="ECO:0000256" key="6">
    <source>
        <dbReference type="ARBA" id="ARBA00022833"/>
    </source>
</evidence>
<dbReference type="GO" id="GO:0006364">
    <property type="term" value="P:rRNA processing"/>
    <property type="evidence" value="ECO:0007669"/>
    <property type="project" value="UniProtKB-UniRule"/>
</dbReference>
<comment type="cofactor">
    <cofactor evidence="7">
        <name>Zn(2+)</name>
        <dbReference type="ChEBI" id="CHEBI:29105"/>
    </cofactor>
    <text evidence="7">Binds 1 zinc ion.</text>
</comment>
<keyword evidence="7" id="KW-0698">rRNA processing</keyword>
<dbReference type="EC" id="3.1.-.-" evidence="7"/>
<accession>A0A433MNN2</accession>
<feature type="binding site" evidence="7">
    <location>
        <position position="116"/>
    </location>
    <ligand>
        <name>Zn(2+)</name>
        <dbReference type="ChEBI" id="CHEBI:29105"/>
        <note>catalytic</note>
    </ligand>
</feature>
<keyword evidence="7" id="KW-0690">Ribosome biogenesis</keyword>
<dbReference type="PANTHER" id="PTHR46986">
    <property type="entry name" value="ENDORIBONUCLEASE YBEY, CHLOROPLASTIC"/>
    <property type="match status" value="1"/>
</dbReference>
<comment type="function">
    <text evidence="7">Single strand-specific metallo-endoribonuclease involved in late-stage 70S ribosome quality control and in maturation of the 3' terminus of the 16S rRNA.</text>
</comment>
<dbReference type="Pfam" id="PF02130">
    <property type="entry name" value="YbeY"/>
    <property type="match status" value="1"/>
</dbReference>
<dbReference type="Gene3D" id="3.40.390.30">
    <property type="entry name" value="Metalloproteases ('zincins'), catalytic domain"/>
    <property type="match status" value="1"/>
</dbReference>
<dbReference type="PROSITE" id="PS01306">
    <property type="entry name" value="UPF0054"/>
    <property type="match status" value="1"/>
</dbReference>
<organism evidence="8 9">
    <name type="scientific">Variovorax guangxiensis</name>
    <dbReference type="NCBI Taxonomy" id="1775474"/>
    <lineage>
        <taxon>Bacteria</taxon>
        <taxon>Pseudomonadati</taxon>
        <taxon>Pseudomonadota</taxon>
        <taxon>Betaproteobacteria</taxon>
        <taxon>Burkholderiales</taxon>
        <taxon>Comamonadaceae</taxon>
        <taxon>Variovorax</taxon>
    </lineage>
</organism>
<comment type="subcellular location">
    <subcellularLocation>
        <location evidence="7">Cytoplasm</location>
    </subcellularLocation>
</comment>
<evidence type="ECO:0000256" key="3">
    <source>
        <dbReference type="ARBA" id="ARBA00022723"/>
    </source>
</evidence>
<dbReference type="AlphaFoldDB" id="A0A433MNN2"/>